<feature type="domain" description="Formiminotransferase C-terminal subdomain" evidence="9">
    <location>
        <begin position="191"/>
        <end position="363"/>
    </location>
</feature>
<dbReference type="SUPFAM" id="SSF55116">
    <property type="entry name" value="Formiminotransferase domain of formiminotransferase-cyclodeaminase"/>
    <property type="match status" value="2"/>
</dbReference>
<dbReference type="Gene3D" id="3.30.990.10">
    <property type="entry name" value="Formiminotransferase, N-terminal subdomain"/>
    <property type="match status" value="1"/>
</dbReference>
<feature type="compositionally biased region" description="Polar residues" evidence="8">
    <location>
        <begin position="236"/>
        <end position="245"/>
    </location>
</feature>
<dbReference type="InterPro" id="IPR037070">
    <property type="entry name" value="Formiminotransferase_C_sf"/>
</dbReference>
<dbReference type="GO" id="GO:0006547">
    <property type="term" value="P:L-histidine metabolic process"/>
    <property type="evidence" value="ECO:0007669"/>
    <property type="project" value="UniProtKB-KW"/>
</dbReference>
<dbReference type="InterPro" id="IPR037064">
    <property type="entry name" value="Formiminotransferase_N_sf"/>
</dbReference>
<dbReference type="PANTHER" id="PTHR12234">
    <property type="entry name" value="FORMIMINOTRANSFERASE-CYCLODEAMINASE"/>
    <property type="match status" value="1"/>
</dbReference>
<evidence type="ECO:0000259" key="9">
    <source>
        <dbReference type="SMART" id="SM01221"/>
    </source>
</evidence>
<comment type="pathway">
    <text evidence="2">Amino-acid degradation; L-histidine degradation into L-glutamate; L-glutamate from N-formimidoyl-L-glutamate (transferase route): step 1/1.</text>
</comment>
<keyword evidence="6" id="KW-0369">Histidine metabolism</keyword>
<feature type="region of interest" description="Disordered" evidence="8">
    <location>
        <begin position="221"/>
        <end position="249"/>
    </location>
</feature>
<keyword evidence="7" id="KW-0290">Folate-binding</keyword>
<dbReference type="InterPro" id="IPR004227">
    <property type="entry name" value="Formiminotransferase_cat"/>
</dbReference>
<dbReference type="NCBIfam" id="TIGR02024">
    <property type="entry name" value="FtcD"/>
    <property type="match status" value="1"/>
</dbReference>
<dbReference type="EMBL" id="JADIMI010000036">
    <property type="protein sequence ID" value="MBO8452004.1"/>
    <property type="molecule type" value="Genomic_DNA"/>
</dbReference>
<dbReference type="GO" id="GO:0005737">
    <property type="term" value="C:cytoplasm"/>
    <property type="evidence" value="ECO:0007669"/>
    <property type="project" value="UniProtKB-SubCell"/>
</dbReference>
<protein>
    <recommendedName>
        <fullName evidence="3">glutamate formimidoyltransferase</fullName>
        <ecNumber evidence="3">2.1.2.5</ecNumber>
    </recommendedName>
</protein>
<evidence type="ECO:0000256" key="3">
    <source>
        <dbReference type="ARBA" id="ARBA00012252"/>
    </source>
</evidence>
<comment type="subcellular location">
    <subcellularLocation>
        <location evidence="1">Cytoplasm</location>
    </subcellularLocation>
</comment>
<dbReference type="Proteomes" id="UP000823661">
    <property type="component" value="Unassembled WGS sequence"/>
</dbReference>
<evidence type="ECO:0000256" key="1">
    <source>
        <dbReference type="ARBA" id="ARBA00004496"/>
    </source>
</evidence>
<gene>
    <name evidence="11" type="primary">ftcD</name>
    <name evidence="11" type="ORF">IAC06_03855</name>
</gene>
<dbReference type="GO" id="GO:0030409">
    <property type="term" value="F:glutamate formimidoyltransferase activity"/>
    <property type="evidence" value="ECO:0007669"/>
    <property type="project" value="UniProtKB-EC"/>
</dbReference>
<dbReference type="SMART" id="SM01222">
    <property type="entry name" value="FTCD_N"/>
    <property type="match status" value="1"/>
</dbReference>
<evidence type="ECO:0000256" key="4">
    <source>
        <dbReference type="ARBA" id="ARBA00022490"/>
    </source>
</evidence>
<feature type="compositionally biased region" description="Basic and acidic residues" evidence="8">
    <location>
        <begin position="221"/>
        <end position="230"/>
    </location>
</feature>
<dbReference type="InterPro" id="IPR022384">
    <property type="entry name" value="FormiminoTrfase_cat_dom_sf"/>
</dbReference>
<keyword evidence="4" id="KW-0963">Cytoplasm</keyword>
<dbReference type="GO" id="GO:0005542">
    <property type="term" value="F:folic acid binding"/>
    <property type="evidence" value="ECO:0007669"/>
    <property type="project" value="UniProtKB-KW"/>
</dbReference>
<evidence type="ECO:0000256" key="7">
    <source>
        <dbReference type="ARBA" id="ARBA00022954"/>
    </source>
</evidence>
<dbReference type="AlphaFoldDB" id="A0A9D9EY79"/>
<evidence type="ECO:0000256" key="2">
    <source>
        <dbReference type="ARBA" id="ARBA00005082"/>
    </source>
</evidence>
<evidence type="ECO:0000313" key="11">
    <source>
        <dbReference type="EMBL" id="MBO8452004.1"/>
    </source>
</evidence>
<reference evidence="11" key="2">
    <citation type="journal article" date="2021" name="PeerJ">
        <title>Extensive microbial diversity within the chicken gut microbiome revealed by metagenomics and culture.</title>
        <authorList>
            <person name="Gilroy R."/>
            <person name="Ravi A."/>
            <person name="Getino M."/>
            <person name="Pursley I."/>
            <person name="Horton D.L."/>
            <person name="Alikhan N.F."/>
            <person name="Baker D."/>
            <person name="Gharbi K."/>
            <person name="Hall N."/>
            <person name="Watson M."/>
            <person name="Adriaenssens E.M."/>
            <person name="Foster-Nyarko E."/>
            <person name="Jarju S."/>
            <person name="Secka A."/>
            <person name="Antonio M."/>
            <person name="Oren A."/>
            <person name="Chaudhuri R.R."/>
            <person name="La Ragione R."/>
            <person name="Hildebrand F."/>
            <person name="Pallen M.J."/>
        </authorList>
    </citation>
    <scope>NUCLEOTIDE SEQUENCE</scope>
    <source>
        <strain evidence="11">B1-20833</strain>
    </source>
</reference>
<dbReference type="InterPro" id="IPR051623">
    <property type="entry name" value="FTCD"/>
</dbReference>
<evidence type="ECO:0000313" key="12">
    <source>
        <dbReference type="Proteomes" id="UP000823661"/>
    </source>
</evidence>
<name>A0A9D9EY79_9BACT</name>
<proteinExistence type="predicted"/>
<evidence type="ECO:0000256" key="5">
    <source>
        <dbReference type="ARBA" id="ARBA00022679"/>
    </source>
</evidence>
<feature type="domain" description="Formiminotransferase N-terminal subdomain" evidence="10">
    <location>
        <begin position="3"/>
        <end position="190"/>
    </location>
</feature>
<sequence>MERIIECVPNFSEGRDIGIINAIADAIQPGYTECRNADSVRILHIDRGEAANRTVITFAGTPEDVTEAAFRGVRKAAELIDMRLQHGTHPRSGATDVLPLVPVRGVTLDECAAMARHLAERIYSELGIPCYCYEAAAFRAERKRLEVCRSGEYEALPEKIVDPDRRPDFSPDSYDGTVERSGAVNVGARDYLIAVNFNLDSVSADIATEIARDVRESGRVVRKRSGDISRDGQTGAGTDSGSPDSGTKVRIPGRLKGCKAIGWFIEEYGIAQVSMNITDIRATPLHKAYEEVCAAASHYGVRVTGTEIIGLVPEKVLLDAGEYFMSKAADNTGRASLIDTAIRAMGLDDLKPFLPERKVIEYCMAACQ</sequence>
<dbReference type="InterPro" id="IPR012886">
    <property type="entry name" value="Formiminotransferase_N"/>
</dbReference>
<comment type="caution">
    <text evidence="11">The sequence shown here is derived from an EMBL/GenBank/DDBJ whole genome shotgun (WGS) entry which is preliminary data.</text>
</comment>
<accession>A0A9D9EY79</accession>
<dbReference type="InterPro" id="IPR013802">
    <property type="entry name" value="Formiminotransferase_C"/>
</dbReference>
<dbReference type="Gene3D" id="3.30.70.670">
    <property type="entry name" value="Formiminotransferase, C-terminal subdomain"/>
    <property type="match status" value="1"/>
</dbReference>
<dbReference type="Pfam" id="PF07837">
    <property type="entry name" value="FTCD_N"/>
    <property type="match status" value="1"/>
</dbReference>
<evidence type="ECO:0000256" key="8">
    <source>
        <dbReference type="SAM" id="MobiDB-lite"/>
    </source>
</evidence>
<dbReference type="SMART" id="SM01221">
    <property type="entry name" value="FTCD"/>
    <property type="match status" value="1"/>
</dbReference>
<dbReference type="PANTHER" id="PTHR12234:SF0">
    <property type="entry name" value="FORMIMIDOYLTRANSFERASE-CYCLODEAMINASE"/>
    <property type="match status" value="1"/>
</dbReference>
<dbReference type="Pfam" id="PF02971">
    <property type="entry name" value="FTCD"/>
    <property type="match status" value="1"/>
</dbReference>
<dbReference type="EC" id="2.1.2.5" evidence="3"/>
<keyword evidence="5 11" id="KW-0808">Transferase</keyword>
<evidence type="ECO:0000259" key="10">
    <source>
        <dbReference type="SMART" id="SM01222"/>
    </source>
</evidence>
<reference evidence="11" key="1">
    <citation type="submission" date="2020-10" db="EMBL/GenBank/DDBJ databases">
        <authorList>
            <person name="Gilroy R."/>
        </authorList>
    </citation>
    <scope>NUCLEOTIDE SEQUENCE</scope>
    <source>
        <strain evidence="11">B1-20833</strain>
    </source>
</reference>
<evidence type="ECO:0000256" key="6">
    <source>
        <dbReference type="ARBA" id="ARBA00022808"/>
    </source>
</evidence>
<organism evidence="11 12">
    <name type="scientific">Candidatus Cryptobacteroides intestinavium</name>
    <dbReference type="NCBI Taxonomy" id="2840766"/>
    <lineage>
        <taxon>Bacteria</taxon>
        <taxon>Pseudomonadati</taxon>
        <taxon>Bacteroidota</taxon>
        <taxon>Bacteroidia</taxon>
        <taxon>Bacteroidales</taxon>
        <taxon>Candidatus Cryptobacteroides</taxon>
    </lineage>
</organism>